<feature type="transmembrane region" description="Helical" evidence="8">
    <location>
        <begin position="5"/>
        <end position="23"/>
    </location>
</feature>
<evidence type="ECO:0000256" key="1">
    <source>
        <dbReference type="ARBA" id="ARBA00004429"/>
    </source>
</evidence>
<evidence type="ECO:0000256" key="7">
    <source>
        <dbReference type="ARBA" id="ARBA00023136"/>
    </source>
</evidence>
<evidence type="ECO:0000256" key="2">
    <source>
        <dbReference type="ARBA" id="ARBA00022448"/>
    </source>
</evidence>
<evidence type="ECO:0000256" key="5">
    <source>
        <dbReference type="ARBA" id="ARBA00022692"/>
    </source>
</evidence>
<dbReference type="RefSeq" id="WP_201347575.1">
    <property type="nucleotide sequence ID" value="NZ_AP014546.1"/>
</dbReference>
<evidence type="ECO:0000313" key="11">
    <source>
        <dbReference type="Proteomes" id="UP000595332"/>
    </source>
</evidence>
<comment type="subcellular location">
    <subcellularLocation>
        <location evidence="1">Cell inner membrane</location>
        <topology evidence="1">Multi-pass membrane protein</topology>
    </subcellularLocation>
    <subcellularLocation>
        <location evidence="8">Cell membrane</location>
        <topology evidence="8">Multi-pass membrane protein</topology>
    </subcellularLocation>
</comment>
<evidence type="ECO:0000256" key="8">
    <source>
        <dbReference type="RuleBase" id="RU363032"/>
    </source>
</evidence>
<feature type="transmembrane region" description="Helical" evidence="8">
    <location>
        <begin position="393"/>
        <end position="412"/>
    </location>
</feature>
<dbReference type="Gene3D" id="1.10.3720.10">
    <property type="entry name" value="MetI-like"/>
    <property type="match status" value="2"/>
</dbReference>
<evidence type="ECO:0000256" key="6">
    <source>
        <dbReference type="ARBA" id="ARBA00022989"/>
    </source>
</evidence>
<feature type="domain" description="ABC transmembrane type-1" evidence="9">
    <location>
        <begin position="44"/>
        <end position="253"/>
    </location>
</feature>
<keyword evidence="4" id="KW-0997">Cell inner membrane</keyword>
<protein>
    <submittedName>
        <fullName evidence="10">Thiamine transport system permease protein</fullName>
    </submittedName>
</protein>
<feature type="transmembrane region" description="Helical" evidence="8">
    <location>
        <begin position="494"/>
        <end position="515"/>
    </location>
</feature>
<organism evidence="10 11">
    <name type="scientific">Neptunomonas japonica JAMM 1380</name>
    <dbReference type="NCBI Taxonomy" id="1441457"/>
    <lineage>
        <taxon>Bacteria</taxon>
        <taxon>Pseudomonadati</taxon>
        <taxon>Pseudomonadota</taxon>
        <taxon>Gammaproteobacteria</taxon>
        <taxon>Oceanospirillales</taxon>
        <taxon>Oceanospirillaceae</taxon>
        <taxon>Neptunomonas</taxon>
    </lineage>
</organism>
<feature type="domain" description="ABC transmembrane type-1" evidence="9">
    <location>
        <begin position="318"/>
        <end position="515"/>
    </location>
</feature>
<dbReference type="GO" id="GO:0005886">
    <property type="term" value="C:plasma membrane"/>
    <property type="evidence" value="ECO:0007669"/>
    <property type="project" value="UniProtKB-SubCell"/>
</dbReference>
<evidence type="ECO:0000256" key="3">
    <source>
        <dbReference type="ARBA" id="ARBA00022475"/>
    </source>
</evidence>
<feature type="transmembrane region" description="Helical" evidence="8">
    <location>
        <begin position="281"/>
        <end position="300"/>
    </location>
</feature>
<evidence type="ECO:0000313" key="10">
    <source>
        <dbReference type="EMBL" id="BBB30384.1"/>
    </source>
</evidence>
<keyword evidence="6 8" id="KW-1133">Transmembrane helix</keyword>
<accession>A0A7R6PDA2</accession>
<feature type="transmembrane region" description="Helical" evidence="8">
    <location>
        <begin position="43"/>
        <end position="69"/>
    </location>
</feature>
<dbReference type="SUPFAM" id="SSF161098">
    <property type="entry name" value="MetI-like"/>
    <property type="match status" value="2"/>
</dbReference>
<dbReference type="Proteomes" id="UP000595332">
    <property type="component" value="Chromosome"/>
</dbReference>
<proteinExistence type="inferred from homology"/>
<comment type="similarity">
    <text evidence="8">Belongs to the binding-protein-dependent transport system permease family.</text>
</comment>
<feature type="transmembrane region" description="Helical" evidence="8">
    <location>
        <begin position="365"/>
        <end position="387"/>
    </location>
</feature>
<sequence length="541" mass="60644">MRLYWLAYAAIFALTILSFYGLINFGDEGLDTSLLQDSYFYTILGFTLKQALLSALLSVGIAIPIARALYFLPALRFKKLFLTFCLLCFVTPTLIVITGLVALLGRSGFLTQSINTALSSFSENTWNLYGLSGILIAHIFMNMPLAVRIIYLQLQTIPDNSWKLASQLKLSKRQCFRVVEWPVLRSSSVLLLCFIFVLCFNSFAVVLALGGGPQSTTLEVAIYQALKYDFNIPEALTLAWTQLIVAGGLYWLITRSGGVSWQSIESSQYNWRPNQSSSARFWFTSLYSTAWLILLLPYLSLLPGLFDSDLSNKDFKAIGYSALVSIGLAAIATCLAMILAFALLRPVREAALKAQNKRVWLYESLATHTLVAPAMVLSVGLFVYLLPLIDLDRWGIIFVVLLNTALVIPFAVQKLKPRLLQFDQQYDRLAHSLKLTQQTRWKIEWPFIKEIYLATTGLVLVLAMGDVAIFSIFGSPDWTTLPWLIYGYASSYRIAEASAASFLLLMLCALFLFFLEKLSSRSALRKQPLEYSQAHKGETHA</sequence>
<name>A0A7R6PDA2_9GAMM</name>
<dbReference type="KEGG" id="njp:NEJAP_2438"/>
<dbReference type="AlphaFoldDB" id="A0A7R6PDA2"/>
<dbReference type="PANTHER" id="PTHR43357:SF4">
    <property type="entry name" value="INNER MEMBRANE ABC TRANSPORTER PERMEASE PROTEIN YDCV"/>
    <property type="match status" value="1"/>
</dbReference>
<feature type="transmembrane region" description="Helical" evidence="8">
    <location>
        <begin position="81"/>
        <end position="106"/>
    </location>
</feature>
<feature type="transmembrane region" description="Helical" evidence="8">
    <location>
        <begin position="451"/>
        <end position="474"/>
    </location>
</feature>
<feature type="transmembrane region" description="Helical" evidence="8">
    <location>
        <begin position="126"/>
        <end position="147"/>
    </location>
</feature>
<dbReference type="GO" id="GO:0055085">
    <property type="term" value="P:transmembrane transport"/>
    <property type="evidence" value="ECO:0007669"/>
    <property type="project" value="InterPro"/>
</dbReference>
<feature type="transmembrane region" description="Helical" evidence="8">
    <location>
        <begin position="320"/>
        <end position="344"/>
    </location>
</feature>
<dbReference type="CDD" id="cd06261">
    <property type="entry name" value="TM_PBP2"/>
    <property type="match status" value="1"/>
</dbReference>
<keyword evidence="2 8" id="KW-0813">Transport</keyword>
<feature type="transmembrane region" description="Helical" evidence="8">
    <location>
        <begin position="230"/>
        <end position="253"/>
    </location>
</feature>
<reference evidence="10 11" key="1">
    <citation type="journal article" date="2008" name="Int. J. Syst. Evol. Microbiol.">
        <title>Neptunomonas japonica sp. nov., an Osedax japonicus symbiont-like bacterium isolated from sediment adjacent to sperm whale carcasses off Kagoshima, Japan.</title>
        <authorList>
            <person name="Miyazaki M."/>
            <person name="Nogi Y."/>
            <person name="Fujiwara Y."/>
            <person name="Kawato M."/>
            <person name="Kubokawa K."/>
            <person name="Horikoshi K."/>
        </authorList>
    </citation>
    <scope>NUCLEOTIDE SEQUENCE [LARGE SCALE GENOMIC DNA]</scope>
    <source>
        <strain evidence="10 11">JAMM 1380</strain>
    </source>
</reference>
<evidence type="ECO:0000256" key="4">
    <source>
        <dbReference type="ARBA" id="ARBA00022519"/>
    </source>
</evidence>
<dbReference type="PROSITE" id="PS50928">
    <property type="entry name" value="ABC_TM1"/>
    <property type="match status" value="2"/>
</dbReference>
<keyword evidence="5 8" id="KW-0812">Transmembrane</keyword>
<keyword evidence="3" id="KW-1003">Cell membrane</keyword>
<keyword evidence="11" id="KW-1185">Reference proteome</keyword>
<dbReference type="Pfam" id="PF00528">
    <property type="entry name" value="BPD_transp_1"/>
    <property type="match status" value="1"/>
</dbReference>
<dbReference type="InterPro" id="IPR035906">
    <property type="entry name" value="MetI-like_sf"/>
</dbReference>
<dbReference type="EMBL" id="AP014546">
    <property type="protein sequence ID" value="BBB30384.1"/>
    <property type="molecule type" value="Genomic_DNA"/>
</dbReference>
<evidence type="ECO:0000259" key="9">
    <source>
        <dbReference type="PROSITE" id="PS50928"/>
    </source>
</evidence>
<dbReference type="PANTHER" id="PTHR43357">
    <property type="entry name" value="INNER MEMBRANE ABC TRANSPORTER PERMEASE PROTEIN YDCV"/>
    <property type="match status" value="1"/>
</dbReference>
<feature type="transmembrane region" description="Helical" evidence="8">
    <location>
        <begin position="189"/>
        <end position="210"/>
    </location>
</feature>
<gene>
    <name evidence="10" type="primary">thiP</name>
    <name evidence="10" type="ORF">NEJAP_2438</name>
</gene>
<keyword evidence="7 8" id="KW-0472">Membrane</keyword>
<dbReference type="InterPro" id="IPR000515">
    <property type="entry name" value="MetI-like"/>
</dbReference>